<dbReference type="PANTHER" id="PTHR30619">
    <property type="entry name" value="DNA INTERNALIZATION/COMPETENCE PROTEIN COMEC/REC2"/>
    <property type="match status" value="1"/>
</dbReference>
<dbReference type="PANTHER" id="PTHR30619:SF1">
    <property type="entry name" value="RECOMBINATION PROTEIN 2"/>
    <property type="match status" value="1"/>
</dbReference>
<dbReference type="EMBL" id="JBHLZN010000001">
    <property type="protein sequence ID" value="MFB9885596.1"/>
    <property type="molecule type" value="Genomic_DNA"/>
</dbReference>
<comment type="caution">
    <text evidence="8">The sequence shown here is derived from an EMBL/GenBank/DDBJ whole genome shotgun (WGS) entry which is preliminary data.</text>
</comment>
<accession>A0ABV5Z8J3</accession>
<dbReference type="Pfam" id="PF03772">
    <property type="entry name" value="Competence"/>
    <property type="match status" value="1"/>
</dbReference>
<dbReference type="InterPro" id="IPR025405">
    <property type="entry name" value="DUF4131"/>
</dbReference>
<keyword evidence="9" id="KW-1185">Reference proteome</keyword>
<keyword evidence="5 6" id="KW-0472">Membrane</keyword>
<evidence type="ECO:0000256" key="1">
    <source>
        <dbReference type="ARBA" id="ARBA00004651"/>
    </source>
</evidence>
<evidence type="ECO:0000259" key="7">
    <source>
        <dbReference type="SMART" id="SM00849"/>
    </source>
</evidence>
<evidence type="ECO:0000256" key="3">
    <source>
        <dbReference type="ARBA" id="ARBA00022692"/>
    </source>
</evidence>
<reference evidence="8 9" key="1">
    <citation type="submission" date="2024-09" db="EMBL/GenBank/DDBJ databases">
        <authorList>
            <person name="Sun Q."/>
            <person name="Mori K."/>
        </authorList>
    </citation>
    <scope>NUCLEOTIDE SEQUENCE [LARGE SCALE GENOMIC DNA]</scope>
    <source>
        <strain evidence="8 9">ATCC 51285</strain>
    </source>
</reference>
<proteinExistence type="predicted"/>
<evidence type="ECO:0000256" key="6">
    <source>
        <dbReference type="SAM" id="Phobius"/>
    </source>
</evidence>
<dbReference type="InterPro" id="IPR052159">
    <property type="entry name" value="Competence_DNA_uptake"/>
</dbReference>
<organism evidence="8 9">
    <name type="scientific">Balneatrix alpica</name>
    <dbReference type="NCBI Taxonomy" id="75684"/>
    <lineage>
        <taxon>Bacteria</taxon>
        <taxon>Pseudomonadati</taxon>
        <taxon>Pseudomonadota</taxon>
        <taxon>Gammaproteobacteria</taxon>
        <taxon>Oceanospirillales</taxon>
        <taxon>Balneatrichaceae</taxon>
        <taxon>Balneatrix</taxon>
    </lineage>
</organism>
<feature type="transmembrane region" description="Helical" evidence="6">
    <location>
        <begin position="332"/>
        <end position="350"/>
    </location>
</feature>
<evidence type="ECO:0000313" key="9">
    <source>
        <dbReference type="Proteomes" id="UP001589628"/>
    </source>
</evidence>
<protein>
    <submittedName>
        <fullName evidence="8">ComEC/Rec2 family competence protein</fullName>
    </submittedName>
</protein>
<gene>
    <name evidence="8" type="ORF">ACFFLH_04150</name>
</gene>
<dbReference type="Pfam" id="PF00753">
    <property type="entry name" value="Lactamase_B"/>
    <property type="match status" value="1"/>
</dbReference>
<comment type="subcellular location">
    <subcellularLocation>
        <location evidence="1">Cell membrane</location>
        <topology evidence="1">Multi-pass membrane protein</topology>
    </subcellularLocation>
</comment>
<feature type="transmembrane region" description="Helical" evidence="6">
    <location>
        <begin position="356"/>
        <end position="376"/>
    </location>
</feature>
<feature type="transmembrane region" description="Helical" evidence="6">
    <location>
        <begin position="292"/>
        <end position="325"/>
    </location>
</feature>
<feature type="transmembrane region" description="Helical" evidence="6">
    <location>
        <begin position="415"/>
        <end position="438"/>
    </location>
</feature>
<dbReference type="NCBIfam" id="TIGR00360">
    <property type="entry name" value="ComEC_N-term"/>
    <property type="match status" value="1"/>
</dbReference>
<dbReference type="SMART" id="SM00849">
    <property type="entry name" value="Lactamase_B"/>
    <property type="match status" value="1"/>
</dbReference>
<feature type="domain" description="Metallo-beta-lactamase" evidence="7">
    <location>
        <begin position="534"/>
        <end position="715"/>
    </location>
</feature>
<evidence type="ECO:0000256" key="2">
    <source>
        <dbReference type="ARBA" id="ARBA00022475"/>
    </source>
</evidence>
<dbReference type="InterPro" id="IPR036866">
    <property type="entry name" value="RibonucZ/Hydroxyglut_hydro"/>
</dbReference>
<keyword evidence="4 6" id="KW-1133">Transmembrane helix</keyword>
<feature type="transmembrane region" description="Helical" evidence="6">
    <location>
        <begin position="247"/>
        <end position="272"/>
    </location>
</feature>
<feature type="transmembrane region" description="Helical" evidence="6">
    <location>
        <begin position="21"/>
        <end position="49"/>
    </location>
</feature>
<feature type="transmembrane region" description="Helical" evidence="6">
    <location>
        <begin position="388"/>
        <end position="409"/>
    </location>
</feature>
<name>A0ABV5Z8J3_9GAMM</name>
<evidence type="ECO:0000313" key="8">
    <source>
        <dbReference type="EMBL" id="MFB9885596.1"/>
    </source>
</evidence>
<dbReference type="Proteomes" id="UP001589628">
    <property type="component" value="Unassembled WGS sequence"/>
</dbReference>
<dbReference type="InterPro" id="IPR001279">
    <property type="entry name" value="Metallo-B-lactamas"/>
</dbReference>
<keyword evidence="3 6" id="KW-0812">Transmembrane</keyword>
<dbReference type="Pfam" id="PF13567">
    <property type="entry name" value="DUF4131"/>
    <property type="match status" value="1"/>
</dbReference>
<dbReference type="InterPro" id="IPR004477">
    <property type="entry name" value="ComEC_N"/>
</dbReference>
<dbReference type="SUPFAM" id="SSF56281">
    <property type="entry name" value="Metallo-hydrolase/oxidoreductase"/>
    <property type="match status" value="1"/>
</dbReference>
<dbReference type="PROSITE" id="PS51257">
    <property type="entry name" value="PROKAR_LIPOPROTEIN"/>
    <property type="match status" value="1"/>
</dbReference>
<sequence>MHSSRIMPATREDAKQMTGRMLSALVAGALAAYACPWLFAPVWLLIVTLGLISISVYRQEVRLLCAAWIGLALMQGYWHGYPSAPSSWWQGNHPLVGRIAELPEPTPYGYRLILDDLVIAGQPQVGRALLYWRPPSGLSQVALQQGWQGRWQAKLKPLHSQASAGAFDFEAWGLSKGLRLQASARGQVEWLSQHSSWRGRLAEDLQQRLDAEQPAATSGKALLRALLLADRRGLQDQHWQRLQASGLAHLVAISGLHLGLVFAWSLAVAAWLLSRLPPPWRPLNRWPWQSALALLAALGYVQLAGWGLPATRAWLMLAAVVMSYWLPWQLSAWSRLMLALLLILLSWPAAPLGVDFWLSAWAVLILLWVLGNRVGSEPWWRQAWRSQWALSVAMLPLLVGSFAQFSLIALPLNLLAVPLLGIVLLPAALLAWLLYWLSPEWGGELLGMVAWGLEGLWQGLGWTLQWGGYGHWQGQPNWLALSLAMLGGLLLVAPAGLLPWRPWAWLLWLPLLWPRVSQPLQEGEWQATVLDVGQGNAVVVRTANHVLLYDTGPAWGSSPQAERIIWPYLSAQGLLPERIVVSHDDSDHSGGASWLRARYPQALWWAGQPQGLSWPAEPCQAQWQWDGVQFELWQAPLVNFADDNEASCLLRVQGQHQLWLLGDISAQAERALLPKLREQGPVDALLAAHHGSRYSSSLDFIRATEAKLAIFSSGYRNHFGHPHPDTLARFHSLGIDTYNTGAEGSLALLSQAQGLQIQGYRQQAGRFWWQLAAE</sequence>
<evidence type="ECO:0000256" key="4">
    <source>
        <dbReference type="ARBA" id="ARBA00022989"/>
    </source>
</evidence>
<feature type="transmembrane region" description="Helical" evidence="6">
    <location>
        <begin position="478"/>
        <end position="500"/>
    </location>
</feature>
<dbReference type="InterPro" id="IPR035681">
    <property type="entry name" value="ComA-like_MBL"/>
</dbReference>
<dbReference type="Gene3D" id="3.60.15.10">
    <property type="entry name" value="Ribonuclease Z/Hydroxyacylglutathione hydrolase-like"/>
    <property type="match status" value="1"/>
</dbReference>
<dbReference type="CDD" id="cd07731">
    <property type="entry name" value="ComA-like_MBL-fold"/>
    <property type="match status" value="1"/>
</dbReference>
<keyword evidence="2" id="KW-1003">Cell membrane</keyword>
<evidence type="ECO:0000256" key="5">
    <source>
        <dbReference type="ARBA" id="ARBA00023136"/>
    </source>
</evidence>